<gene>
    <name evidence="1" type="ORF">Poly51_10550</name>
</gene>
<proteinExistence type="predicted"/>
<dbReference type="EMBL" id="SJPW01000001">
    <property type="protein sequence ID" value="TWU60774.1"/>
    <property type="molecule type" value="Genomic_DNA"/>
</dbReference>
<reference evidence="1 2" key="1">
    <citation type="submission" date="2019-02" db="EMBL/GenBank/DDBJ databases">
        <title>Deep-cultivation of Planctomycetes and their phenomic and genomic characterization uncovers novel biology.</title>
        <authorList>
            <person name="Wiegand S."/>
            <person name="Jogler M."/>
            <person name="Boedeker C."/>
            <person name="Pinto D."/>
            <person name="Vollmers J."/>
            <person name="Rivas-Marin E."/>
            <person name="Kohn T."/>
            <person name="Peeters S.H."/>
            <person name="Heuer A."/>
            <person name="Rast P."/>
            <person name="Oberbeckmann S."/>
            <person name="Bunk B."/>
            <person name="Jeske O."/>
            <person name="Meyerdierks A."/>
            <person name="Storesund J.E."/>
            <person name="Kallscheuer N."/>
            <person name="Luecker S."/>
            <person name="Lage O.M."/>
            <person name="Pohl T."/>
            <person name="Merkel B.J."/>
            <person name="Hornburger P."/>
            <person name="Mueller R.-W."/>
            <person name="Bruemmer F."/>
            <person name="Labrenz M."/>
            <person name="Spormann A.M."/>
            <person name="Op Den Camp H."/>
            <person name="Overmann J."/>
            <person name="Amann R."/>
            <person name="Jetten M.S.M."/>
            <person name="Mascher T."/>
            <person name="Medema M.H."/>
            <person name="Devos D.P."/>
            <person name="Kaster A.-K."/>
            <person name="Ovreas L."/>
            <person name="Rohde M."/>
            <person name="Galperin M.Y."/>
            <person name="Jogler C."/>
        </authorList>
    </citation>
    <scope>NUCLEOTIDE SEQUENCE [LARGE SCALE GENOMIC DNA]</scope>
    <source>
        <strain evidence="1 2">Poly51</strain>
    </source>
</reference>
<name>A0A5C6FLS6_9BACT</name>
<evidence type="ECO:0000313" key="1">
    <source>
        <dbReference type="EMBL" id="TWU60774.1"/>
    </source>
</evidence>
<dbReference type="AlphaFoldDB" id="A0A5C6FLS6"/>
<protein>
    <submittedName>
        <fullName evidence="1">Uncharacterized protein</fullName>
    </submittedName>
</protein>
<comment type="caution">
    <text evidence="1">The sequence shown here is derived from an EMBL/GenBank/DDBJ whole genome shotgun (WGS) entry which is preliminary data.</text>
</comment>
<dbReference type="Proteomes" id="UP000318288">
    <property type="component" value="Unassembled WGS sequence"/>
</dbReference>
<sequence>MQLSSQATDGQFGLHQFLGADRAQAHDVFGAKDGKLLFVERSTVGDFFGFGVSVSRRPAFDGVQNVGVTAVELAGLDHLGQQLARLADEGPALAIFVGPGGFPKEHESRRDVAFAEHGFRPTARKDVAFGAGRNFGGPCFQLSLTFGRWQRRSRVGAVGRRKSGDRIDSAGCRNGSPLWRFFVCDRRGRGR</sequence>
<evidence type="ECO:0000313" key="2">
    <source>
        <dbReference type="Proteomes" id="UP000318288"/>
    </source>
</evidence>
<organism evidence="1 2">
    <name type="scientific">Rubripirellula tenax</name>
    <dbReference type="NCBI Taxonomy" id="2528015"/>
    <lineage>
        <taxon>Bacteria</taxon>
        <taxon>Pseudomonadati</taxon>
        <taxon>Planctomycetota</taxon>
        <taxon>Planctomycetia</taxon>
        <taxon>Pirellulales</taxon>
        <taxon>Pirellulaceae</taxon>
        <taxon>Rubripirellula</taxon>
    </lineage>
</organism>
<keyword evidence="2" id="KW-1185">Reference proteome</keyword>
<accession>A0A5C6FLS6</accession>